<evidence type="ECO:0000313" key="7">
    <source>
        <dbReference type="RefSeq" id="XP_018548248.1"/>
    </source>
</evidence>
<evidence type="ECO:0000256" key="2">
    <source>
        <dbReference type="SAM" id="MobiDB-lite"/>
    </source>
</evidence>
<feature type="compositionally biased region" description="Basic and acidic residues" evidence="2">
    <location>
        <begin position="1000"/>
        <end position="1013"/>
    </location>
</feature>
<feature type="domain" description="PDZ" evidence="4">
    <location>
        <begin position="475"/>
        <end position="552"/>
    </location>
</feature>
<dbReference type="FunFam" id="1.10.167.10:FF:000001">
    <property type="entry name" value="Putative regulator of g-protein signaling 12"/>
    <property type="match status" value="1"/>
</dbReference>
<dbReference type="SMART" id="SM00239">
    <property type="entry name" value="C2"/>
    <property type="match status" value="1"/>
</dbReference>
<dbReference type="Gene3D" id="2.30.42.10">
    <property type="match status" value="1"/>
</dbReference>
<dbReference type="RefSeq" id="XP_018548248.1">
    <property type="nucleotide sequence ID" value="XM_018692732.2"/>
</dbReference>
<proteinExistence type="predicted"/>
<dbReference type="SUPFAM" id="SSF50156">
    <property type="entry name" value="PDZ domain-like"/>
    <property type="match status" value="1"/>
</dbReference>
<feature type="region of interest" description="Disordered" evidence="2">
    <location>
        <begin position="24"/>
        <end position="76"/>
    </location>
</feature>
<protein>
    <submittedName>
        <fullName evidence="7">Regulator of G-protein signaling 3 isoform X1</fullName>
    </submittedName>
</protein>
<feature type="region of interest" description="Disordered" evidence="2">
    <location>
        <begin position="570"/>
        <end position="653"/>
    </location>
</feature>
<dbReference type="InterPro" id="IPR016137">
    <property type="entry name" value="RGS"/>
</dbReference>
<dbReference type="PANTHER" id="PTHR46848">
    <property type="entry name" value="REGULATOR OF G-PROTEIN SIGNALING 3"/>
    <property type="match status" value="1"/>
</dbReference>
<dbReference type="InterPro" id="IPR001478">
    <property type="entry name" value="PDZ"/>
</dbReference>
<feature type="compositionally biased region" description="Polar residues" evidence="2">
    <location>
        <begin position="408"/>
        <end position="423"/>
    </location>
</feature>
<feature type="domain" description="RGS" evidence="5">
    <location>
        <begin position="1217"/>
        <end position="1334"/>
    </location>
</feature>
<organism evidence="6 7">
    <name type="scientific">Lates calcarifer</name>
    <name type="common">Barramundi</name>
    <name type="synonym">Holocentrus calcarifer</name>
    <dbReference type="NCBI Taxonomy" id="8187"/>
    <lineage>
        <taxon>Eukaryota</taxon>
        <taxon>Metazoa</taxon>
        <taxon>Chordata</taxon>
        <taxon>Craniata</taxon>
        <taxon>Vertebrata</taxon>
        <taxon>Euteleostomi</taxon>
        <taxon>Actinopterygii</taxon>
        <taxon>Neopterygii</taxon>
        <taxon>Teleostei</taxon>
        <taxon>Neoteleostei</taxon>
        <taxon>Acanthomorphata</taxon>
        <taxon>Carangaria</taxon>
        <taxon>Carangaria incertae sedis</taxon>
        <taxon>Centropomidae</taxon>
        <taxon>Lates</taxon>
    </lineage>
</organism>
<dbReference type="SUPFAM" id="SSF49562">
    <property type="entry name" value="C2 domain (Calcium/lipid-binding domain, CaLB)"/>
    <property type="match status" value="1"/>
</dbReference>
<dbReference type="InterPro" id="IPR035892">
    <property type="entry name" value="C2_domain_sf"/>
</dbReference>
<dbReference type="InterPro" id="IPR000008">
    <property type="entry name" value="C2_dom"/>
</dbReference>
<feature type="compositionally biased region" description="Polar residues" evidence="2">
    <location>
        <begin position="143"/>
        <end position="153"/>
    </location>
</feature>
<gene>
    <name evidence="7" type="primary">LOC108894194</name>
</gene>
<feature type="region of interest" description="Disordered" evidence="2">
    <location>
        <begin position="927"/>
        <end position="1051"/>
    </location>
</feature>
<feature type="region of interest" description="Disordered" evidence="2">
    <location>
        <begin position="1058"/>
        <end position="1077"/>
    </location>
</feature>
<feature type="compositionally biased region" description="Basic and acidic residues" evidence="2">
    <location>
        <begin position="154"/>
        <end position="176"/>
    </location>
</feature>
<dbReference type="PRINTS" id="PR01301">
    <property type="entry name" value="RGSPROTEIN"/>
</dbReference>
<feature type="region of interest" description="Disordered" evidence="2">
    <location>
        <begin position="143"/>
        <end position="234"/>
    </location>
</feature>
<dbReference type="GO" id="GO:0005634">
    <property type="term" value="C:nucleus"/>
    <property type="evidence" value="ECO:0007669"/>
    <property type="project" value="TreeGrafter"/>
</dbReference>
<feature type="compositionally biased region" description="Basic and acidic residues" evidence="2">
    <location>
        <begin position="53"/>
        <end position="62"/>
    </location>
</feature>
<dbReference type="Pfam" id="PF00595">
    <property type="entry name" value="PDZ"/>
    <property type="match status" value="1"/>
</dbReference>
<keyword evidence="1" id="KW-0734">Signal transduction inhibitor</keyword>
<dbReference type="CDD" id="cd06711">
    <property type="entry name" value="PDZ_RGS3-like"/>
    <property type="match status" value="1"/>
</dbReference>
<dbReference type="InterPro" id="IPR036034">
    <property type="entry name" value="PDZ_sf"/>
</dbReference>
<dbReference type="GO" id="GO:0009968">
    <property type="term" value="P:negative regulation of signal transduction"/>
    <property type="evidence" value="ECO:0007669"/>
    <property type="project" value="UniProtKB-KW"/>
</dbReference>
<dbReference type="PROSITE" id="PS50132">
    <property type="entry name" value="RGS"/>
    <property type="match status" value="1"/>
</dbReference>
<feature type="domain" description="C2" evidence="3">
    <location>
        <begin position="245"/>
        <end position="361"/>
    </location>
</feature>
<feature type="region of interest" description="Disordered" evidence="2">
    <location>
        <begin position="375"/>
        <end position="423"/>
    </location>
</feature>
<name>A0AAJ7VDL7_LATCA</name>
<dbReference type="SMART" id="SM00315">
    <property type="entry name" value="RGS"/>
    <property type="match status" value="1"/>
</dbReference>
<evidence type="ECO:0000259" key="5">
    <source>
        <dbReference type="PROSITE" id="PS50132"/>
    </source>
</evidence>
<dbReference type="GO" id="GO:0005886">
    <property type="term" value="C:plasma membrane"/>
    <property type="evidence" value="ECO:0007669"/>
    <property type="project" value="TreeGrafter"/>
</dbReference>
<dbReference type="SMART" id="SM00228">
    <property type="entry name" value="PDZ"/>
    <property type="match status" value="1"/>
</dbReference>
<dbReference type="KEGG" id="lcf:108894194"/>
<feature type="compositionally biased region" description="Acidic residues" evidence="2">
    <location>
        <begin position="1059"/>
        <end position="1070"/>
    </location>
</feature>
<feature type="compositionally biased region" description="Basic residues" evidence="2">
    <location>
        <begin position="219"/>
        <end position="234"/>
    </location>
</feature>
<dbReference type="SUPFAM" id="SSF50729">
    <property type="entry name" value="PH domain-like"/>
    <property type="match status" value="1"/>
</dbReference>
<dbReference type="Proteomes" id="UP000694890">
    <property type="component" value="Unplaced"/>
</dbReference>
<feature type="region of interest" description="Disordered" evidence="2">
    <location>
        <begin position="707"/>
        <end position="727"/>
    </location>
</feature>
<evidence type="ECO:0000259" key="3">
    <source>
        <dbReference type="PROSITE" id="PS50004"/>
    </source>
</evidence>
<dbReference type="FunFam" id="1.10.196.10:FF:000001">
    <property type="entry name" value="Regulator of G-protein signaling 8"/>
    <property type="match status" value="1"/>
</dbReference>
<reference evidence="7" key="1">
    <citation type="submission" date="2025-08" db="UniProtKB">
        <authorList>
            <consortium name="RefSeq"/>
        </authorList>
    </citation>
    <scope>IDENTIFICATION</scope>
    <source>
        <tissue evidence="7">Brain</tissue>
    </source>
</reference>
<dbReference type="Gene3D" id="1.10.167.10">
    <property type="entry name" value="Regulator of G-protein Signalling 4, domain 2"/>
    <property type="match status" value="1"/>
</dbReference>
<evidence type="ECO:0000259" key="4">
    <source>
        <dbReference type="PROSITE" id="PS50106"/>
    </source>
</evidence>
<dbReference type="PROSITE" id="PS50106">
    <property type="entry name" value="PDZ"/>
    <property type="match status" value="1"/>
</dbReference>
<feature type="compositionally biased region" description="Basic residues" evidence="2">
    <location>
        <begin position="572"/>
        <end position="588"/>
    </location>
</feature>
<dbReference type="InterPro" id="IPR036305">
    <property type="entry name" value="RGS_sf"/>
</dbReference>
<dbReference type="PANTHER" id="PTHR46848:SF1">
    <property type="entry name" value="REGULATOR OF G-PROTEIN SIGNALING 3"/>
    <property type="match status" value="1"/>
</dbReference>
<feature type="region of interest" description="Disordered" evidence="2">
    <location>
        <begin position="88"/>
        <end position="109"/>
    </location>
</feature>
<dbReference type="InterPro" id="IPR044926">
    <property type="entry name" value="RGS_subdomain_2"/>
</dbReference>
<evidence type="ECO:0000256" key="1">
    <source>
        <dbReference type="ARBA" id="ARBA00022700"/>
    </source>
</evidence>
<feature type="compositionally biased region" description="Polar residues" evidence="2">
    <location>
        <begin position="636"/>
        <end position="653"/>
    </location>
</feature>
<accession>A0AAJ7VDL7</accession>
<dbReference type="SUPFAM" id="SSF48097">
    <property type="entry name" value="Regulator of G-protein signaling, RGS"/>
    <property type="match status" value="1"/>
</dbReference>
<dbReference type="Pfam" id="PF00168">
    <property type="entry name" value="C2"/>
    <property type="match status" value="1"/>
</dbReference>
<dbReference type="Pfam" id="PF00615">
    <property type="entry name" value="RGS"/>
    <property type="match status" value="1"/>
</dbReference>
<feature type="compositionally biased region" description="Acidic residues" evidence="2">
    <location>
        <begin position="615"/>
        <end position="628"/>
    </location>
</feature>
<evidence type="ECO:0000313" key="6">
    <source>
        <dbReference type="Proteomes" id="UP000694890"/>
    </source>
</evidence>
<sequence>MDPLCSRKRPCGRAVLQLHQEARCQPPACKRRRSEEEEEKEEEMKRRRRRRGTGYEENRDPGEGLQRTRIRTQREHRCLSLCRSPQTGARTKVRTGSGFRSGAEVQSSRQQVRVALIRKTRMQTSVQTVELRGSELVQGLILTDQTDPGSTETQLDHRRLTQDRQTRTTSEVRSRSTSDPQRTAGLVSKQSTETGTGKRRSERVLDPKSLTGKEGAPRTRSRSVGRRTKTRIRRRRKIHPSVFRGRGQLLLSITAGAGQLIIHIHEARGLMGKCQRSCDSYVQLSVTSDLSIRMKTATVLNNKNPQYNQRYTLCVSELLLNRLLVSVFRRRTDSRCSQLIGCMSFGIGSLVSSSKPVTGWFYLLGEEFGRSKHLRVVSERSQPMRRPEEEEGDLRRTPDSAPDPDLNRITSTATTSLSNCTTSTPGLEDLTNLTWTSSRPLSSGPTNSTFSSYVSALYINNNQVLSDQDGTQRLSVNIARGKDGFGFTICSDCPVRVQAVDPGGPAHQSGLRQGDSVLQLNGLPVETWKCVDLAHAIRSCPSQIVLVVWRGLPELRSGCEALLHPPTLNKTTGRKLLPHPVHSKHGRRWGQGSGVRSSLGSALGSLWRDRKEDRGEEEEEEEEEEEVAAQEVTEYSPRTTTLKGTRVTSSNGDNYIILSPVSPGGQLLQPVYHDRNRTIGHLYQTHPSRGQNLLHDSQLRLSRRPFTSRTATLPPPPSSTSSSSSAMPGNYGDYQNCTIVQSHLPCSAYGTYVTLAPKTLIFPIFVQPLDLCSPDRTLLLSEEMTLHQADLLPTKVTVLIYTDLLLLTREDEAGRCNVLQSPLYLNTLQLREVSSEPLLLYLLQMSQTCCCCVFSLESFSIEQKVRVRLCLHDNIHHQLVAPETAHSHQPSDLPSDFGLLSLGQSDLLYRPSSPYSSSDPPLFRPSSPYSSLCDALRPPSPSPYTPRSPFSSSTSPPPFSSLSPYTSSSSSPPSRNINAVPHLLLPPPSPLLSSIQRSPVWKERGRTEEEERMKRRRREEEEVVEERQQGEGESASETSENVGGVGGLLLSPTHFNMKEEEESDDEEEGGGAEVFSSTYRPAVLRRSLSEGSLLQEPRSPRFLSDSTIHQLTRLTTFDLDPSSDHAPQLPSPHTLRKQLTREGGSLHHMLLLLNGSKNSESRNLQLRKKTKSLAADVRSRLAFLRRRKNSCFHGNSLEKALRNNRPSPGEVLRWAESLEALLTNQYGLAVFRHFLRSEFSEENLDFWLAVERFKKTHSLSKMAAKAAKIYEEFISTNATRQVNVDSSVRESTNQSLRLGINSASFQLAQDQIFGLMEADSYPRFLRSCLYTQLTNQGTQLATILVNQGEAGSVSQS</sequence>
<dbReference type="Gene3D" id="2.60.40.150">
    <property type="entry name" value="C2 domain"/>
    <property type="match status" value="1"/>
</dbReference>
<dbReference type="PROSITE" id="PS50004">
    <property type="entry name" value="C2"/>
    <property type="match status" value="1"/>
</dbReference>
<dbReference type="GeneID" id="108894194"/>
<feature type="compositionally biased region" description="Low complexity" evidence="2">
    <location>
        <begin position="947"/>
        <end position="974"/>
    </location>
</feature>
<feature type="compositionally biased region" description="Basic and acidic residues" evidence="2">
    <location>
        <begin position="385"/>
        <end position="398"/>
    </location>
</feature>